<keyword evidence="3" id="KW-1185">Reference proteome</keyword>
<accession>A0A8H7W960</accession>
<comment type="caution">
    <text evidence="2">The sequence shown here is derived from an EMBL/GenBank/DDBJ whole genome shotgun (WGS) entry which is preliminary data.</text>
</comment>
<feature type="region of interest" description="Disordered" evidence="1">
    <location>
        <begin position="482"/>
        <end position="543"/>
    </location>
</feature>
<feature type="compositionally biased region" description="Polar residues" evidence="1">
    <location>
        <begin position="519"/>
        <end position="543"/>
    </location>
</feature>
<protein>
    <recommendedName>
        <fullName evidence="4">F-box domain-containing protein</fullName>
    </recommendedName>
</protein>
<evidence type="ECO:0000313" key="2">
    <source>
        <dbReference type="EMBL" id="KAG4415559.1"/>
    </source>
</evidence>
<sequence length="653" mass="74046">MLQKLPRDILLMIIEQIPCRTDLKQLCEVSKTLYDAAIRKLYEIIVIRAEDDWHLERVEVEPFLRTRSKPTSPLDHVRTVEVQSSFHHVLKERCLHYKDMGFYVGMPESERRPRLEKLTTSLMPLFEQLREESLRKFSWDMGTCVPLEILGERGYITNKQTSIESISLITGGACPINTDGKNTIDLSAFRSLRHISWTGLKSTEEFDTLSRALKNNSERLRELRLDFVNWSEEDSFDSDDSQNFFASQVLKLSADQCEIMFPALETLSLSGISLENAQKGIAYAFNFHELSSLTLHHCSGSEEFLTEVIGSGQTIRLSSLEVVWGPSDHDIDMCATLSSFLGAFQGLKDLFVSLPGPVDTLELWRSIIHHKSTLTRFVCHQRSVDLHDNSPHFEEERDLLDLSLLPEDRAELDRSESRHPFAALNLESIGLGCVPQHLKSILAPFITSPTLKILHIRKSGVDMEGHKRRLRGIVFWDLDSDEDSSTDEGLGIDLDPDSDVDSSTDEELGIDLDPDMTGSDGSFNESTSNSGKPPNSTHSTASLDSFDTAEIQCLPTELREFTNWAFGPHGLPTLEVLAFGDFSYDGRFDVRNKLFCRHTRSTGYPGDDTSQQIHDKLLLTFRPVRENDRKLWDLIDRNTEFLKACPTDSILDD</sequence>
<dbReference type="EMBL" id="JAFJYH010000218">
    <property type="protein sequence ID" value="KAG4415559.1"/>
    <property type="molecule type" value="Genomic_DNA"/>
</dbReference>
<organism evidence="2 3">
    <name type="scientific">Cadophora malorum</name>
    <dbReference type="NCBI Taxonomy" id="108018"/>
    <lineage>
        <taxon>Eukaryota</taxon>
        <taxon>Fungi</taxon>
        <taxon>Dikarya</taxon>
        <taxon>Ascomycota</taxon>
        <taxon>Pezizomycotina</taxon>
        <taxon>Leotiomycetes</taxon>
        <taxon>Helotiales</taxon>
        <taxon>Ploettnerulaceae</taxon>
        <taxon>Cadophora</taxon>
    </lineage>
</organism>
<gene>
    <name evidence="2" type="ORF">IFR04_011323</name>
</gene>
<evidence type="ECO:0000256" key="1">
    <source>
        <dbReference type="SAM" id="MobiDB-lite"/>
    </source>
</evidence>
<reference evidence="2" key="1">
    <citation type="submission" date="2021-02" db="EMBL/GenBank/DDBJ databases">
        <title>Genome sequence Cadophora malorum strain M34.</title>
        <authorList>
            <person name="Stefanovic E."/>
            <person name="Vu D."/>
            <person name="Scully C."/>
            <person name="Dijksterhuis J."/>
            <person name="Roader J."/>
            <person name="Houbraken J."/>
        </authorList>
    </citation>
    <scope>NUCLEOTIDE SEQUENCE</scope>
    <source>
        <strain evidence="2">M34</strain>
    </source>
</reference>
<dbReference type="AlphaFoldDB" id="A0A8H7W960"/>
<proteinExistence type="predicted"/>
<evidence type="ECO:0000313" key="3">
    <source>
        <dbReference type="Proteomes" id="UP000664132"/>
    </source>
</evidence>
<dbReference type="OrthoDB" id="1720422at2759"/>
<dbReference type="Proteomes" id="UP000664132">
    <property type="component" value="Unassembled WGS sequence"/>
</dbReference>
<feature type="compositionally biased region" description="Acidic residues" evidence="1">
    <location>
        <begin position="494"/>
        <end position="514"/>
    </location>
</feature>
<dbReference type="Gene3D" id="3.80.10.10">
    <property type="entry name" value="Ribonuclease Inhibitor"/>
    <property type="match status" value="1"/>
</dbReference>
<dbReference type="InterPro" id="IPR032675">
    <property type="entry name" value="LRR_dom_sf"/>
</dbReference>
<evidence type="ECO:0008006" key="4">
    <source>
        <dbReference type="Google" id="ProtNLM"/>
    </source>
</evidence>
<dbReference type="SUPFAM" id="SSF52047">
    <property type="entry name" value="RNI-like"/>
    <property type="match status" value="1"/>
</dbReference>
<name>A0A8H7W960_9HELO</name>